<dbReference type="InterPro" id="IPR007599">
    <property type="entry name" value="DER1"/>
</dbReference>
<feature type="transmembrane region" description="Helical" evidence="7">
    <location>
        <begin position="100"/>
        <end position="122"/>
    </location>
</feature>
<reference evidence="9" key="1">
    <citation type="submission" date="2015-12" db="EMBL/GenBank/DDBJ databases">
        <title>De novo transcriptome assembly of four potential Pierce s Disease insect vectors from Arizona vineyards.</title>
        <authorList>
            <person name="Tassone E.E."/>
        </authorList>
    </citation>
    <scope>NUCLEOTIDE SEQUENCE</scope>
</reference>
<evidence type="ECO:0000313" key="8">
    <source>
        <dbReference type="EMBL" id="JAS06512.1"/>
    </source>
</evidence>
<organism evidence="9">
    <name type="scientific">Clastoptera arizonana</name>
    <name type="common">Arizona spittle bug</name>
    <dbReference type="NCBI Taxonomy" id="38151"/>
    <lineage>
        <taxon>Eukaryota</taxon>
        <taxon>Metazoa</taxon>
        <taxon>Ecdysozoa</taxon>
        <taxon>Arthropoda</taxon>
        <taxon>Hexapoda</taxon>
        <taxon>Insecta</taxon>
        <taxon>Pterygota</taxon>
        <taxon>Neoptera</taxon>
        <taxon>Paraneoptera</taxon>
        <taxon>Hemiptera</taxon>
        <taxon>Auchenorrhyncha</taxon>
        <taxon>Cercopoidea</taxon>
        <taxon>Clastopteridae</taxon>
        <taxon>Clastoptera</taxon>
    </lineage>
</organism>
<comment type="function">
    <text evidence="7">May be involved in the degradation of misfolded endoplasmic reticulum (ER) luminal proteins.</text>
</comment>
<dbReference type="InterPro" id="IPR035952">
    <property type="entry name" value="Rhomboid-like_sf"/>
</dbReference>
<dbReference type="GO" id="GO:0006950">
    <property type="term" value="P:response to stress"/>
    <property type="evidence" value="ECO:0007669"/>
    <property type="project" value="UniProtKB-ARBA"/>
</dbReference>
<evidence type="ECO:0000256" key="3">
    <source>
        <dbReference type="ARBA" id="ARBA00022692"/>
    </source>
</evidence>
<evidence type="ECO:0000256" key="1">
    <source>
        <dbReference type="ARBA" id="ARBA00004477"/>
    </source>
</evidence>
<evidence type="ECO:0000256" key="4">
    <source>
        <dbReference type="ARBA" id="ARBA00022824"/>
    </source>
</evidence>
<dbReference type="Pfam" id="PF04511">
    <property type="entry name" value="DER1"/>
    <property type="match status" value="1"/>
</dbReference>
<accession>A0A1B6E1M1</accession>
<comment type="subcellular location">
    <subcellularLocation>
        <location evidence="1 7">Endoplasmic reticulum membrane</location>
        <topology evidence="1 7">Multi-pass membrane protein</topology>
    </subcellularLocation>
</comment>
<evidence type="ECO:0000256" key="2">
    <source>
        <dbReference type="ARBA" id="ARBA00008917"/>
    </source>
</evidence>
<feature type="transmembrane region" description="Helical" evidence="7">
    <location>
        <begin position="60"/>
        <end position="80"/>
    </location>
</feature>
<dbReference type="AlphaFoldDB" id="A0A1B6E1M1"/>
<dbReference type="EMBL" id="GEDC01005494">
    <property type="protein sequence ID" value="JAS31804.1"/>
    <property type="molecule type" value="Transcribed_RNA"/>
</dbReference>
<evidence type="ECO:0000256" key="7">
    <source>
        <dbReference type="RuleBase" id="RU363059"/>
    </source>
</evidence>
<comment type="similarity">
    <text evidence="2 7">Belongs to the derlin family.</text>
</comment>
<dbReference type="PANTHER" id="PTHR11009">
    <property type="entry name" value="DER1-LIKE PROTEIN, DERLIN"/>
    <property type="match status" value="1"/>
</dbReference>
<keyword evidence="3 7" id="KW-0812">Transmembrane</keyword>
<gene>
    <name evidence="9" type="ORF">g.14442</name>
    <name evidence="8" type="ORF">g.14443</name>
</gene>
<proteinExistence type="inferred from homology"/>
<protein>
    <recommendedName>
        <fullName evidence="7">Derlin</fullName>
    </recommendedName>
</protein>
<dbReference type="GO" id="GO:0005789">
    <property type="term" value="C:endoplasmic reticulum membrane"/>
    <property type="evidence" value="ECO:0007669"/>
    <property type="project" value="UniProtKB-SubCell"/>
</dbReference>
<keyword evidence="4 7" id="KW-0256">Endoplasmic reticulum</keyword>
<sequence length="252" mass="28960">MGDFSDIFNSIPFFTRWWLALTFGFSLLGRFSVLDYEKLILEPEGLIRGFQIWRPISSLFYYPITPNTGFHFLFNCYFLYNYSIKLETGMYSGRPADYCFLLLFNWLSCVVIGLATGIKLLMDPMVLSVLYIWCQLNQDQIVSFWFGTRFKAMYLPWVLLAFNLIINGGGILELVGILVGHAYFFLMYKYPQEFGGRQFLTTPNFLYSWFPNTRTIGGVTNTAPIFRAAVPPPGSNARQRHSWGHGNVLGGN</sequence>
<feature type="transmembrane region" description="Helical" evidence="7">
    <location>
        <begin position="154"/>
        <end position="186"/>
    </location>
</feature>
<name>A0A1B6E1M1_9HEMI</name>
<keyword evidence="6 7" id="KW-0472">Membrane</keyword>
<dbReference type="SUPFAM" id="SSF144091">
    <property type="entry name" value="Rhomboid-like"/>
    <property type="match status" value="1"/>
</dbReference>
<evidence type="ECO:0000313" key="9">
    <source>
        <dbReference type="EMBL" id="JAS31804.1"/>
    </source>
</evidence>
<evidence type="ECO:0000256" key="5">
    <source>
        <dbReference type="ARBA" id="ARBA00022989"/>
    </source>
</evidence>
<feature type="transmembrane region" description="Helical" evidence="7">
    <location>
        <begin position="7"/>
        <end position="28"/>
    </location>
</feature>
<keyword evidence="5 7" id="KW-1133">Transmembrane helix</keyword>
<evidence type="ECO:0000256" key="6">
    <source>
        <dbReference type="ARBA" id="ARBA00023136"/>
    </source>
</evidence>
<dbReference type="EMBL" id="GEDC01030786">
    <property type="protein sequence ID" value="JAS06512.1"/>
    <property type="molecule type" value="Transcribed_RNA"/>
</dbReference>